<dbReference type="SUPFAM" id="SSF55785">
    <property type="entry name" value="PYP-like sensor domain (PAS domain)"/>
    <property type="match status" value="1"/>
</dbReference>
<evidence type="ECO:0000256" key="7">
    <source>
        <dbReference type="ARBA" id="ARBA00022840"/>
    </source>
</evidence>
<keyword evidence="7 14" id="KW-0067">ATP-binding</keyword>
<dbReference type="InterPro" id="IPR050980">
    <property type="entry name" value="2C_sensor_his_kinase"/>
</dbReference>
<dbReference type="Proteomes" id="UP001203207">
    <property type="component" value="Unassembled WGS sequence"/>
</dbReference>
<keyword evidence="6" id="KW-0418">Kinase</keyword>
<dbReference type="InterPro" id="IPR003594">
    <property type="entry name" value="HATPase_dom"/>
</dbReference>
<dbReference type="Pfam" id="PF08448">
    <property type="entry name" value="PAS_4"/>
    <property type="match status" value="1"/>
</dbReference>
<evidence type="ECO:0000259" key="12">
    <source>
        <dbReference type="PROSITE" id="PS50839"/>
    </source>
</evidence>
<keyword evidence="3" id="KW-0597">Phosphoprotein</keyword>
<evidence type="ECO:0000256" key="6">
    <source>
        <dbReference type="ARBA" id="ARBA00022777"/>
    </source>
</evidence>
<dbReference type="NCBIfam" id="TIGR00229">
    <property type="entry name" value="sensory_box"/>
    <property type="match status" value="1"/>
</dbReference>
<evidence type="ECO:0000256" key="5">
    <source>
        <dbReference type="ARBA" id="ARBA00022741"/>
    </source>
</evidence>
<evidence type="ECO:0000259" key="13">
    <source>
        <dbReference type="PROSITE" id="PS50885"/>
    </source>
</evidence>
<dbReference type="EC" id="2.7.13.3" evidence="2"/>
<dbReference type="CDD" id="cd06225">
    <property type="entry name" value="HAMP"/>
    <property type="match status" value="1"/>
</dbReference>
<evidence type="ECO:0000256" key="3">
    <source>
        <dbReference type="ARBA" id="ARBA00022553"/>
    </source>
</evidence>
<name>A0AAE3K876_9EURY</name>
<reference evidence="14" key="1">
    <citation type="journal article" date="2022" name="Syst. Appl. Microbiol.">
        <title>Natronocalculus amylovorans gen. nov., sp. nov., and Natranaeroarchaeum aerophilus sp. nov., dominant culturable amylolytic natronoarchaea from hypersaline soda lakes in southwestern Siberia.</title>
        <authorList>
            <person name="Sorokin D.Y."/>
            <person name="Elcheninov A.G."/>
            <person name="Khizhniak T.V."/>
            <person name="Koenen M."/>
            <person name="Bale N.J."/>
            <person name="Damste J.S.S."/>
            <person name="Kublanov I.V."/>
        </authorList>
    </citation>
    <scope>NUCLEOTIDE SEQUENCE</scope>
    <source>
        <strain evidence="14">AArc-St2</strain>
    </source>
</reference>
<dbReference type="EMBL" id="JAKRVX010000002">
    <property type="protein sequence ID" value="MCL9816748.1"/>
    <property type="molecule type" value="Genomic_DNA"/>
</dbReference>
<evidence type="ECO:0000259" key="11">
    <source>
        <dbReference type="PROSITE" id="PS50109"/>
    </source>
</evidence>
<dbReference type="RefSeq" id="WP_250583579.1">
    <property type="nucleotide sequence ID" value="NZ_JAKRVX010000002.1"/>
</dbReference>
<dbReference type="SUPFAM" id="SSF55874">
    <property type="entry name" value="ATPase domain of HSP90 chaperone/DNA topoisomerase II/histidine kinase"/>
    <property type="match status" value="1"/>
</dbReference>
<keyword evidence="4" id="KW-0808">Transferase</keyword>
<dbReference type="InterPro" id="IPR003660">
    <property type="entry name" value="HAMP_dom"/>
</dbReference>
<feature type="region of interest" description="Disordered" evidence="9">
    <location>
        <begin position="667"/>
        <end position="689"/>
    </location>
</feature>
<dbReference type="InterPro" id="IPR000014">
    <property type="entry name" value="PAS"/>
</dbReference>
<gene>
    <name evidence="14" type="ORF">AArcSt2_07300</name>
</gene>
<dbReference type="InterPro" id="IPR006189">
    <property type="entry name" value="CHASE_dom"/>
</dbReference>
<organism evidence="14 15">
    <name type="scientific">Natronocalculus amylovorans</name>
    <dbReference type="NCBI Taxonomy" id="2917812"/>
    <lineage>
        <taxon>Archaea</taxon>
        <taxon>Methanobacteriati</taxon>
        <taxon>Methanobacteriota</taxon>
        <taxon>Stenosarchaea group</taxon>
        <taxon>Halobacteria</taxon>
        <taxon>Halobacteriales</taxon>
        <taxon>Haloferacaceae</taxon>
        <taxon>Natronocalculus</taxon>
    </lineage>
</organism>
<evidence type="ECO:0000313" key="14">
    <source>
        <dbReference type="EMBL" id="MCL9816748.1"/>
    </source>
</evidence>
<feature type="transmembrane region" description="Helical" evidence="10">
    <location>
        <begin position="7"/>
        <end position="25"/>
    </location>
</feature>
<dbReference type="Gene3D" id="3.30.565.10">
    <property type="entry name" value="Histidine kinase-like ATPase, C-terminal domain"/>
    <property type="match status" value="1"/>
</dbReference>
<evidence type="ECO:0000256" key="4">
    <source>
        <dbReference type="ARBA" id="ARBA00022679"/>
    </source>
</evidence>
<dbReference type="PANTHER" id="PTHR44936">
    <property type="entry name" value="SENSOR PROTEIN CREC"/>
    <property type="match status" value="1"/>
</dbReference>
<dbReference type="InterPro" id="IPR005467">
    <property type="entry name" value="His_kinase_dom"/>
</dbReference>
<keyword evidence="10" id="KW-0812">Transmembrane</keyword>
<protein>
    <recommendedName>
        <fullName evidence="2">histidine kinase</fullName>
        <ecNumber evidence="2">2.7.13.3</ecNumber>
    </recommendedName>
</protein>
<accession>A0AAE3K876</accession>
<sequence>MRLTAKFALSFIIILLLSGVVYIGFENQRAELIDREQDRLDQRTTLVATELNNEIQMRVSLTQAAAGDPRIRGENVDNKRVVLDQLRREAGFEKIQLLDQDREIELQRGSLTSTLPDDIEAHTNVEHQFTPVERQVEISEPIELADGNHVLLITIPIYEDTSLEGFVRGVVSLDDGSELLAPLLDLQNGQEERTVTVTSRAGETVYQQPSQIDDPVVSTAHVLTTGWTVQFTRDRADIVAETRETALFQAGGVTIVVLTLVLFAVWIYRDNIRQIQRLETGFEAFTQGDYTYELTLDGGTEWRQISSSFNTLGETLTQRTKALEHERDTFSSLFTNIRDAAAEIQYDGETVKIVAVNDEFEKAFATAADAVRGKSLFSVIPGEPTAEERSLIKNAMAGRETDRIAVERETPLGNRTCFVHVVTVNPCEPTTEGVSTGYVFYADVTDRFEQQKQIQILNRVLRHDLRTGSNIIAGNADLLLERLQKRDAPANERAYVRTIKTRAAEIESLSERTQQLKSVLETDTLPSEPINVVPLLVTEAEKAESMNDSAKVVRELPEEAIVYGSSQLSVVFEHLIDNAITHNDQEEPTVTIRTVEEVTGELSIEFVDNGPPIPETEKRLHVGDEDITQLTHSNGVGFWVVETILNRHRGALSFDTPDHRGNIVRITLNRGPGEPDRDATKERSQISTI</sequence>
<feature type="domain" description="CHASE" evidence="12">
    <location>
        <begin position="134"/>
        <end position="183"/>
    </location>
</feature>
<keyword evidence="10" id="KW-1133">Transmembrane helix</keyword>
<dbReference type="PANTHER" id="PTHR44936:SF10">
    <property type="entry name" value="SENSOR PROTEIN RSTB"/>
    <property type="match status" value="1"/>
</dbReference>
<reference evidence="14" key="2">
    <citation type="submission" date="2022-02" db="EMBL/GenBank/DDBJ databases">
        <authorList>
            <person name="Elcheninov A.G."/>
            <person name="Sorokin D.Y."/>
            <person name="Kublanov I.V."/>
        </authorList>
    </citation>
    <scope>NUCLEOTIDE SEQUENCE</scope>
    <source>
        <strain evidence="14">AArc-St2</strain>
    </source>
</reference>
<keyword evidence="15" id="KW-1185">Reference proteome</keyword>
<dbReference type="GO" id="GO:0016020">
    <property type="term" value="C:membrane"/>
    <property type="evidence" value="ECO:0007669"/>
    <property type="project" value="InterPro"/>
</dbReference>
<evidence type="ECO:0000313" key="15">
    <source>
        <dbReference type="Proteomes" id="UP001203207"/>
    </source>
</evidence>
<comment type="catalytic activity">
    <reaction evidence="1">
        <text>ATP + protein L-histidine = ADP + protein N-phospho-L-histidine.</text>
        <dbReference type="EC" id="2.7.13.3"/>
    </reaction>
</comment>
<evidence type="ECO:0000256" key="2">
    <source>
        <dbReference type="ARBA" id="ARBA00012438"/>
    </source>
</evidence>
<dbReference type="SMART" id="SM00387">
    <property type="entry name" value="HATPase_c"/>
    <property type="match status" value="1"/>
</dbReference>
<keyword evidence="10" id="KW-0472">Membrane</keyword>
<dbReference type="GO" id="GO:0004673">
    <property type="term" value="F:protein histidine kinase activity"/>
    <property type="evidence" value="ECO:0007669"/>
    <property type="project" value="UniProtKB-EC"/>
</dbReference>
<dbReference type="InterPro" id="IPR013656">
    <property type="entry name" value="PAS_4"/>
</dbReference>
<dbReference type="AlphaFoldDB" id="A0AAE3K876"/>
<feature type="transmembrane region" description="Helical" evidence="10">
    <location>
        <begin position="246"/>
        <end position="268"/>
    </location>
</feature>
<dbReference type="Pfam" id="PF02518">
    <property type="entry name" value="HATPase_c"/>
    <property type="match status" value="1"/>
</dbReference>
<evidence type="ECO:0000256" key="9">
    <source>
        <dbReference type="SAM" id="MobiDB-lite"/>
    </source>
</evidence>
<feature type="domain" description="Histidine kinase" evidence="11">
    <location>
        <begin position="460"/>
        <end position="672"/>
    </location>
</feature>
<dbReference type="PROSITE" id="PS50109">
    <property type="entry name" value="HIS_KIN"/>
    <property type="match status" value="1"/>
</dbReference>
<comment type="caution">
    <text evidence="14">The sequence shown here is derived from an EMBL/GenBank/DDBJ whole genome shotgun (WGS) entry which is preliminary data.</text>
</comment>
<feature type="compositionally biased region" description="Basic and acidic residues" evidence="9">
    <location>
        <begin position="673"/>
        <end position="689"/>
    </location>
</feature>
<feature type="domain" description="HAMP" evidence="13">
    <location>
        <begin position="269"/>
        <end position="321"/>
    </location>
</feature>
<dbReference type="Gene3D" id="6.10.340.10">
    <property type="match status" value="1"/>
</dbReference>
<dbReference type="GO" id="GO:0007165">
    <property type="term" value="P:signal transduction"/>
    <property type="evidence" value="ECO:0007669"/>
    <property type="project" value="UniProtKB-KW"/>
</dbReference>
<dbReference type="Gene3D" id="3.30.450.20">
    <property type="entry name" value="PAS domain"/>
    <property type="match status" value="1"/>
</dbReference>
<keyword evidence="8" id="KW-0807">Transducer</keyword>
<dbReference type="PROSITE" id="PS50839">
    <property type="entry name" value="CHASE"/>
    <property type="match status" value="1"/>
</dbReference>
<evidence type="ECO:0000256" key="1">
    <source>
        <dbReference type="ARBA" id="ARBA00000085"/>
    </source>
</evidence>
<evidence type="ECO:0000256" key="8">
    <source>
        <dbReference type="ARBA" id="ARBA00023224"/>
    </source>
</evidence>
<proteinExistence type="predicted"/>
<dbReference type="InterPro" id="IPR036890">
    <property type="entry name" value="HATPase_C_sf"/>
</dbReference>
<evidence type="ECO:0000256" key="10">
    <source>
        <dbReference type="SAM" id="Phobius"/>
    </source>
</evidence>
<dbReference type="GO" id="GO:0005524">
    <property type="term" value="F:ATP binding"/>
    <property type="evidence" value="ECO:0007669"/>
    <property type="project" value="UniProtKB-KW"/>
</dbReference>
<keyword evidence="5" id="KW-0547">Nucleotide-binding</keyword>
<dbReference type="InterPro" id="IPR035965">
    <property type="entry name" value="PAS-like_dom_sf"/>
</dbReference>
<dbReference type="PROSITE" id="PS50885">
    <property type="entry name" value="HAMP"/>
    <property type="match status" value="1"/>
</dbReference>